<evidence type="ECO:0000256" key="5">
    <source>
        <dbReference type="ARBA" id="ARBA00023163"/>
    </source>
</evidence>
<dbReference type="PROSITE" id="PS50110">
    <property type="entry name" value="RESPONSE_REGULATORY"/>
    <property type="match status" value="1"/>
</dbReference>
<dbReference type="GO" id="GO:0000160">
    <property type="term" value="P:phosphorelay signal transduction system"/>
    <property type="evidence" value="ECO:0007669"/>
    <property type="project" value="UniProtKB-KW"/>
</dbReference>
<dbReference type="CDD" id="cd06170">
    <property type="entry name" value="LuxR_C_like"/>
    <property type="match status" value="1"/>
</dbReference>
<dbReference type="InterPro" id="IPR036388">
    <property type="entry name" value="WH-like_DNA-bd_sf"/>
</dbReference>
<evidence type="ECO:0000256" key="3">
    <source>
        <dbReference type="ARBA" id="ARBA00023015"/>
    </source>
</evidence>
<protein>
    <submittedName>
        <fullName evidence="9">Two-component response regulator</fullName>
    </submittedName>
</protein>
<organism evidence="9 10">
    <name type="scientific">Viridibacillus arenosi FSL R5-213</name>
    <dbReference type="NCBI Taxonomy" id="1227360"/>
    <lineage>
        <taxon>Bacteria</taxon>
        <taxon>Bacillati</taxon>
        <taxon>Bacillota</taxon>
        <taxon>Bacilli</taxon>
        <taxon>Bacillales</taxon>
        <taxon>Caryophanaceae</taxon>
        <taxon>Viridibacillus</taxon>
    </lineage>
</organism>
<keyword evidence="3" id="KW-0805">Transcription regulation</keyword>
<dbReference type="GO" id="GO:0003677">
    <property type="term" value="F:DNA binding"/>
    <property type="evidence" value="ECO:0007669"/>
    <property type="project" value="UniProtKB-KW"/>
</dbReference>
<dbReference type="PRINTS" id="PR00038">
    <property type="entry name" value="HTHLUXR"/>
</dbReference>
<feature type="modified residue" description="4-aspartylphosphate" evidence="6">
    <location>
        <position position="53"/>
    </location>
</feature>
<dbReference type="AlphaFoldDB" id="W4EUA8"/>
<dbReference type="Pfam" id="PF00196">
    <property type="entry name" value="GerE"/>
    <property type="match status" value="1"/>
</dbReference>
<dbReference type="PANTHER" id="PTHR43214:SF1">
    <property type="entry name" value="TRANSCRIPTIONAL REGULATORY PROTEIN COMA"/>
    <property type="match status" value="1"/>
</dbReference>
<dbReference type="SUPFAM" id="SSF52172">
    <property type="entry name" value="CheY-like"/>
    <property type="match status" value="1"/>
</dbReference>
<accession>W4EUA8</accession>
<keyword evidence="2" id="KW-0902">Two-component regulatory system</keyword>
<evidence type="ECO:0000256" key="1">
    <source>
        <dbReference type="ARBA" id="ARBA00022553"/>
    </source>
</evidence>
<dbReference type="RefSeq" id="WP_038185188.1">
    <property type="nucleotide sequence ID" value="NZ_ASQA01000028.1"/>
</dbReference>
<dbReference type="InterPro" id="IPR001789">
    <property type="entry name" value="Sig_transdc_resp-reg_receiver"/>
</dbReference>
<dbReference type="SUPFAM" id="SSF46894">
    <property type="entry name" value="C-terminal effector domain of the bipartite response regulators"/>
    <property type="match status" value="1"/>
</dbReference>
<evidence type="ECO:0000313" key="9">
    <source>
        <dbReference type="EMBL" id="ETT84093.1"/>
    </source>
</evidence>
<keyword evidence="4" id="KW-0238">DNA-binding</keyword>
<keyword evidence="5" id="KW-0804">Transcription</keyword>
<evidence type="ECO:0000256" key="6">
    <source>
        <dbReference type="PROSITE-ProRule" id="PRU00169"/>
    </source>
</evidence>
<dbReference type="Gene3D" id="1.10.10.10">
    <property type="entry name" value="Winged helix-like DNA-binding domain superfamily/Winged helix DNA-binding domain"/>
    <property type="match status" value="1"/>
</dbReference>
<evidence type="ECO:0000313" key="10">
    <source>
        <dbReference type="Proteomes" id="UP000019062"/>
    </source>
</evidence>
<comment type="caution">
    <text evidence="9">The sequence shown here is derived from an EMBL/GenBank/DDBJ whole genome shotgun (WGS) entry which is preliminary data.</text>
</comment>
<dbReference type="EMBL" id="ASQA01000028">
    <property type="protein sequence ID" value="ETT84093.1"/>
    <property type="molecule type" value="Genomic_DNA"/>
</dbReference>
<evidence type="ECO:0000259" key="8">
    <source>
        <dbReference type="PROSITE" id="PS50110"/>
    </source>
</evidence>
<dbReference type="Pfam" id="PF00072">
    <property type="entry name" value="Response_reg"/>
    <property type="match status" value="1"/>
</dbReference>
<dbReference type="InterPro" id="IPR000792">
    <property type="entry name" value="Tscrpt_reg_LuxR_C"/>
</dbReference>
<sequence>MINILIIDDHPIVLEGSKNLFNNIDDMRADTEKNPTNIPEIVQKTPYDVYLIDINMPGTSGIDVGATICSLQPDAKIILYTGDQIEDYYSLIVEKKIHGLLSKTVTKERILRTIRLTMDGEIILPWSFIDFVQKLDQPQISKQPLLLNEREKKILQFVVQGYTNSAIALEIDLTPRTVERNLSQIYHLLNVTTRTEAALMAKELKLID</sequence>
<keyword evidence="1 6" id="KW-0597">Phosphoprotein</keyword>
<dbReference type="InterPro" id="IPR016032">
    <property type="entry name" value="Sig_transdc_resp-reg_C-effctor"/>
</dbReference>
<dbReference type="InterPro" id="IPR011006">
    <property type="entry name" value="CheY-like_superfamily"/>
</dbReference>
<dbReference type="PATRIC" id="fig|1227360.4.peg.2453"/>
<name>W4EUA8_9BACL</name>
<dbReference type="PROSITE" id="PS50043">
    <property type="entry name" value="HTH_LUXR_2"/>
    <property type="match status" value="1"/>
</dbReference>
<evidence type="ECO:0000256" key="4">
    <source>
        <dbReference type="ARBA" id="ARBA00023125"/>
    </source>
</evidence>
<dbReference type="SMART" id="SM00421">
    <property type="entry name" value="HTH_LUXR"/>
    <property type="match status" value="1"/>
</dbReference>
<gene>
    <name evidence="9" type="ORF">C176_12033</name>
</gene>
<dbReference type="PANTHER" id="PTHR43214">
    <property type="entry name" value="TWO-COMPONENT RESPONSE REGULATOR"/>
    <property type="match status" value="1"/>
</dbReference>
<reference evidence="9 10" key="1">
    <citation type="journal article" date="2014" name="BMC Genomics">
        <title>Genomic comparison of sporeforming bacilli isolated from milk.</title>
        <authorList>
            <person name="Moreno Switt A.I."/>
            <person name="Andrus A.D."/>
            <person name="Ranieri M.L."/>
            <person name="Orsi R.H."/>
            <person name="Ivy R."/>
            <person name="den Bakker H.C."/>
            <person name="Martin N.H."/>
            <person name="Wiedmann M."/>
            <person name="Boor K.J."/>
        </authorList>
    </citation>
    <scope>NUCLEOTIDE SEQUENCE [LARGE SCALE GENOMIC DNA]</scope>
    <source>
        <strain evidence="9 10">FSL R5-213</strain>
    </source>
</reference>
<evidence type="ECO:0000259" key="7">
    <source>
        <dbReference type="PROSITE" id="PS50043"/>
    </source>
</evidence>
<dbReference type="SMART" id="SM00448">
    <property type="entry name" value="REC"/>
    <property type="match status" value="1"/>
</dbReference>
<feature type="domain" description="HTH luxR-type" evidence="7">
    <location>
        <begin position="140"/>
        <end position="205"/>
    </location>
</feature>
<dbReference type="Gene3D" id="3.40.50.2300">
    <property type="match status" value="1"/>
</dbReference>
<keyword evidence="10" id="KW-1185">Reference proteome</keyword>
<dbReference type="InterPro" id="IPR039420">
    <property type="entry name" value="WalR-like"/>
</dbReference>
<proteinExistence type="predicted"/>
<dbReference type="GO" id="GO:0006355">
    <property type="term" value="P:regulation of DNA-templated transcription"/>
    <property type="evidence" value="ECO:0007669"/>
    <property type="project" value="InterPro"/>
</dbReference>
<dbReference type="CDD" id="cd17535">
    <property type="entry name" value="REC_NarL-like"/>
    <property type="match status" value="1"/>
</dbReference>
<dbReference type="eggNOG" id="COG2197">
    <property type="taxonomic scope" value="Bacteria"/>
</dbReference>
<feature type="domain" description="Response regulatory" evidence="8">
    <location>
        <begin position="3"/>
        <end position="118"/>
    </location>
</feature>
<evidence type="ECO:0000256" key="2">
    <source>
        <dbReference type="ARBA" id="ARBA00023012"/>
    </source>
</evidence>
<dbReference type="InterPro" id="IPR058245">
    <property type="entry name" value="NreC/VraR/RcsB-like_REC"/>
</dbReference>
<dbReference type="Proteomes" id="UP000019062">
    <property type="component" value="Unassembled WGS sequence"/>
</dbReference>